<evidence type="ECO:0000313" key="1">
    <source>
        <dbReference type="EMBL" id="KFO29050.1"/>
    </source>
</evidence>
<dbReference type="Proteomes" id="UP000028990">
    <property type="component" value="Unassembled WGS sequence"/>
</dbReference>
<name>A0A091DFK0_FUKDA</name>
<sequence>MLSAELDLMDLIGEDRKWMVGRKLMQTNDTLASDDAGLWSNKNCTEPGNSDASSQDIGDIFFNYG</sequence>
<dbReference type="AlphaFoldDB" id="A0A091DFK0"/>
<proteinExistence type="predicted"/>
<protein>
    <submittedName>
        <fullName evidence="1">Sodium/potassium/calcium exchanger 3</fullName>
    </submittedName>
</protein>
<dbReference type="EMBL" id="KN122654">
    <property type="protein sequence ID" value="KFO29050.1"/>
    <property type="molecule type" value="Genomic_DNA"/>
</dbReference>
<keyword evidence="2" id="KW-1185">Reference proteome</keyword>
<gene>
    <name evidence="1" type="ORF">H920_09572</name>
</gene>
<accession>A0A091DFK0</accession>
<reference evidence="1 2" key="1">
    <citation type="submission" date="2013-11" db="EMBL/GenBank/DDBJ databases">
        <title>The Damaraland mole rat (Fukomys damarensis) genome and evolution of African mole rats.</title>
        <authorList>
            <person name="Gladyshev V.N."/>
            <person name="Fang X."/>
        </authorList>
    </citation>
    <scope>NUCLEOTIDE SEQUENCE [LARGE SCALE GENOMIC DNA]</scope>
    <source>
        <tissue evidence="1">Liver</tissue>
    </source>
</reference>
<organism evidence="1 2">
    <name type="scientific">Fukomys damarensis</name>
    <name type="common">Damaraland mole rat</name>
    <name type="synonym">Cryptomys damarensis</name>
    <dbReference type="NCBI Taxonomy" id="885580"/>
    <lineage>
        <taxon>Eukaryota</taxon>
        <taxon>Metazoa</taxon>
        <taxon>Chordata</taxon>
        <taxon>Craniata</taxon>
        <taxon>Vertebrata</taxon>
        <taxon>Euteleostomi</taxon>
        <taxon>Mammalia</taxon>
        <taxon>Eutheria</taxon>
        <taxon>Euarchontoglires</taxon>
        <taxon>Glires</taxon>
        <taxon>Rodentia</taxon>
        <taxon>Hystricomorpha</taxon>
        <taxon>Bathyergidae</taxon>
        <taxon>Fukomys</taxon>
    </lineage>
</organism>
<evidence type="ECO:0000313" key="2">
    <source>
        <dbReference type="Proteomes" id="UP000028990"/>
    </source>
</evidence>